<keyword evidence="4" id="KW-0732">Signal</keyword>
<comment type="caution">
    <text evidence="8">The sequence shown here is derived from an EMBL/GenBank/DDBJ whole genome shotgun (WGS) entry which is preliminary data.</text>
</comment>
<evidence type="ECO:0000313" key="9">
    <source>
        <dbReference type="Proteomes" id="UP000557717"/>
    </source>
</evidence>
<gene>
    <name evidence="8" type="ORF">HNR46_000169</name>
</gene>
<dbReference type="InterPro" id="IPR019563">
    <property type="entry name" value="GH97_catalytic"/>
</dbReference>
<dbReference type="InterPro" id="IPR052720">
    <property type="entry name" value="Glycosyl_hydrolase_97"/>
</dbReference>
<dbReference type="GO" id="GO:0030246">
    <property type="term" value="F:carbohydrate binding"/>
    <property type="evidence" value="ECO:0007669"/>
    <property type="project" value="InterPro"/>
</dbReference>
<dbReference type="Pfam" id="PF10566">
    <property type="entry name" value="Glyco_hydro_97"/>
    <property type="match status" value="1"/>
</dbReference>
<keyword evidence="2 8" id="KW-0326">Glycosidase</keyword>
<dbReference type="PANTHER" id="PTHR35803">
    <property type="entry name" value="GLUCAN 1,4-ALPHA-GLUCOSIDASE SUSB-RELATED"/>
    <property type="match status" value="1"/>
</dbReference>
<dbReference type="GO" id="GO:0004558">
    <property type="term" value="F:alpha-1,4-glucosidase activity"/>
    <property type="evidence" value="ECO:0007669"/>
    <property type="project" value="UniProtKB-EC"/>
</dbReference>
<keyword evidence="1 8" id="KW-0378">Hydrolase</keyword>
<evidence type="ECO:0000313" key="8">
    <source>
        <dbReference type="EMBL" id="MBB5349948.1"/>
    </source>
</evidence>
<dbReference type="AlphaFoldDB" id="A0A840V582"/>
<keyword evidence="9" id="KW-1185">Reference proteome</keyword>
<dbReference type="PANTHER" id="PTHR35803:SF2">
    <property type="entry name" value="RETAINING ALPHA-GALACTOSIDASE"/>
    <property type="match status" value="1"/>
</dbReference>
<evidence type="ECO:0000256" key="2">
    <source>
        <dbReference type="ARBA" id="ARBA00023295"/>
    </source>
</evidence>
<feature type="compositionally biased region" description="Low complexity" evidence="3">
    <location>
        <begin position="646"/>
        <end position="656"/>
    </location>
</feature>
<protein>
    <submittedName>
        <fullName evidence="8">Alpha-glucosidase</fullName>
        <ecNumber evidence="8">3.2.1.20</ecNumber>
    </submittedName>
</protein>
<dbReference type="InterPro" id="IPR014718">
    <property type="entry name" value="GH-type_carb-bd"/>
</dbReference>
<sequence length="689" mass="76311">MSLRHSFFAIASLLGALSLTTSLTATECTVTSPDGQLELLISDEGGLHFRLQQAGELLLTDSPLGLDFAHQISVGPSARIAETTRRQHDGSWTQNFGIRRHIVDRWNELHIHLKNDLPDSAMTPPTVGLIARAYDDGVAIRYTVSPPAGSHEFTLESERTEIHFPDDFRCWLGGESTCAEVTYPATTLSAIPVLSGDTRWQGKPYRGVQPLLVETAKGYLLIAETDLSDWAGMFLSGTGKPAVTLTLAERHDGAAAVIGKGARLSPWRALQVAHSAADLVSSDFLTNLAAPSKIRDTRWIQPGISAWDAWWTGENPSLPQFTGLDARGDTRSHKEYIDFAASMGWPYQLVDWFWYENMSSYTRNLLSPLSSPSGDLQRSVPTIDLRALLAHAKRKKVRLWIWAHSHDIRSFGIEKTMAHFEQLGFAGIKVDFIDSESQEAVQWCEELLASAARHHLMVDLHGIFQPVGWARTWPHFLTQEGVLGNEYSKLPGNRCDAQHTITLPFTRGILGPMDFTPGGFINRTAEEFQVTHPAQVIGTRARQLAMTVINSSPLLVLCDSPRNYRDQPGIEFFRDLPTVWDETVVLEAEVGQHLVLARRSGKRWWLAAMNGEQGSSFQLHLDRLDPQVQNWSLKEFADAVPPSPSAAPSSESPSSPQEIIETTRTWNSAQPLPIHLSPAGGYTAILSAR</sequence>
<evidence type="ECO:0000259" key="6">
    <source>
        <dbReference type="Pfam" id="PF14508"/>
    </source>
</evidence>
<dbReference type="InterPro" id="IPR029483">
    <property type="entry name" value="GH97_C"/>
</dbReference>
<dbReference type="EC" id="3.2.1.20" evidence="8"/>
<dbReference type="InterPro" id="IPR029486">
    <property type="entry name" value="GH97_N"/>
</dbReference>
<evidence type="ECO:0000256" key="3">
    <source>
        <dbReference type="SAM" id="MobiDB-lite"/>
    </source>
</evidence>
<feature type="domain" description="Glycosyl-hydrolase 97 catalytic" evidence="5">
    <location>
        <begin position="310"/>
        <end position="482"/>
    </location>
</feature>
<organism evidence="8 9">
    <name type="scientific">Haloferula luteola</name>
    <dbReference type="NCBI Taxonomy" id="595692"/>
    <lineage>
        <taxon>Bacteria</taxon>
        <taxon>Pseudomonadati</taxon>
        <taxon>Verrucomicrobiota</taxon>
        <taxon>Verrucomicrobiia</taxon>
        <taxon>Verrucomicrobiales</taxon>
        <taxon>Verrucomicrobiaceae</taxon>
        <taxon>Haloferula</taxon>
    </lineage>
</organism>
<dbReference type="Pfam" id="PF14509">
    <property type="entry name" value="GH97_C"/>
    <property type="match status" value="1"/>
</dbReference>
<dbReference type="SUPFAM" id="SSF51445">
    <property type="entry name" value="(Trans)glycosidases"/>
    <property type="match status" value="1"/>
</dbReference>
<feature type="chain" id="PRO_5032584516" evidence="4">
    <location>
        <begin position="26"/>
        <end position="689"/>
    </location>
</feature>
<evidence type="ECO:0000259" key="7">
    <source>
        <dbReference type="Pfam" id="PF14509"/>
    </source>
</evidence>
<dbReference type="Gene3D" id="2.60.40.1180">
    <property type="entry name" value="Golgi alpha-mannosidase II"/>
    <property type="match status" value="1"/>
</dbReference>
<dbReference type="InterPro" id="IPR017853">
    <property type="entry name" value="GH"/>
</dbReference>
<feature type="domain" description="Glycosyl-hydrolase 97 C-terminal oligomerisation" evidence="7">
    <location>
        <begin position="579"/>
        <end position="686"/>
    </location>
</feature>
<dbReference type="RefSeq" id="WP_184014861.1">
    <property type="nucleotide sequence ID" value="NZ_JACHFD010000001.1"/>
</dbReference>
<dbReference type="Gene3D" id="3.20.20.70">
    <property type="entry name" value="Aldolase class I"/>
    <property type="match status" value="1"/>
</dbReference>
<reference evidence="8 9" key="1">
    <citation type="submission" date="2020-08" db="EMBL/GenBank/DDBJ databases">
        <title>Genomic Encyclopedia of Type Strains, Phase IV (KMG-IV): sequencing the most valuable type-strain genomes for metagenomic binning, comparative biology and taxonomic classification.</title>
        <authorList>
            <person name="Goeker M."/>
        </authorList>
    </citation>
    <scope>NUCLEOTIDE SEQUENCE [LARGE SCALE GENOMIC DNA]</scope>
    <source>
        <strain evidence="8 9">YC6886</strain>
    </source>
</reference>
<dbReference type="InterPro" id="IPR013780">
    <property type="entry name" value="Glyco_hydro_b"/>
</dbReference>
<feature type="domain" description="Glycosyl-hydrolase 97 N-terminal" evidence="6">
    <location>
        <begin position="30"/>
        <end position="291"/>
    </location>
</feature>
<feature type="signal peptide" evidence="4">
    <location>
        <begin position="1"/>
        <end position="25"/>
    </location>
</feature>
<dbReference type="Proteomes" id="UP000557717">
    <property type="component" value="Unassembled WGS sequence"/>
</dbReference>
<evidence type="ECO:0000256" key="4">
    <source>
        <dbReference type="SAM" id="SignalP"/>
    </source>
</evidence>
<dbReference type="EMBL" id="JACHFD010000001">
    <property type="protein sequence ID" value="MBB5349948.1"/>
    <property type="molecule type" value="Genomic_DNA"/>
</dbReference>
<dbReference type="Pfam" id="PF14508">
    <property type="entry name" value="GH97_N"/>
    <property type="match status" value="1"/>
</dbReference>
<dbReference type="Gene3D" id="2.70.98.10">
    <property type="match status" value="1"/>
</dbReference>
<feature type="region of interest" description="Disordered" evidence="3">
    <location>
        <begin position="639"/>
        <end position="660"/>
    </location>
</feature>
<dbReference type="InterPro" id="IPR013785">
    <property type="entry name" value="Aldolase_TIM"/>
</dbReference>
<proteinExistence type="predicted"/>
<evidence type="ECO:0000259" key="5">
    <source>
        <dbReference type="Pfam" id="PF10566"/>
    </source>
</evidence>
<name>A0A840V582_9BACT</name>
<accession>A0A840V582</accession>
<evidence type="ECO:0000256" key="1">
    <source>
        <dbReference type="ARBA" id="ARBA00022801"/>
    </source>
</evidence>